<dbReference type="InterPro" id="IPR016181">
    <property type="entry name" value="Acyl_CoA_acyltransferase"/>
</dbReference>
<organism evidence="2 3">
    <name type="scientific">Polyplosphaeria fusca</name>
    <dbReference type="NCBI Taxonomy" id="682080"/>
    <lineage>
        <taxon>Eukaryota</taxon>
        <taxon>Fungi</taxon>
        <taxon>Dikarya</taxon>
        <taxon>Ascomycota</taxon>
        <taxon>Pezizomycotina</taxon>
        <taxon>Dothideomycetes</taxon>
        <taxon>Pleosporomycetidae</taxon>
        <taxon>Pleosporales</taxon>
        <taxon>Tetraplosphaeriaceae</taxon>
        <taxon>Polyplosphaeria</taxon>
    </lineage>
</organism>
<evidence type="ECO:0000313" key="3">
    <source>
        <dbReference type="Proteomes" id="UP000799444"/>
    </source>
</evidence>
<dbReference type="PROSITE" id="PS51186">
    <property type="entry name" value="GNAT"/>
    <property type="match status" value="1"/>
</dbReference>
<dbReference type="OrthoDB" id="2744543at2759"/>
<comment type="caution">
    <text evidence="2">The sequence shown here is derived from an EMBL/GenBank/DDBJ whole genome shotgun (WGS) entry which is preliminary data.</text>
</comment>
<reference evidence="2" key="1">
    <citation type="journal article" date="2020" name="Stud. Mycol.">
        <title>101 Dothideomycetes genomes: a test case for predicting lifestyles and emergence of pathogens.</title>
        <authorList>
            <person name="Haridas S."/>
            <person name="Albert R."/>
            <person name="Binder M."/>
            <person name="Bloem J."/>
            <person name="Labutti K."/>
            <person name="Salamov A."/>
            <person name="Andreopoulos B."/>
            <person name="Baker S."/>
            <person name="Barry K."/>
            <person name="Bills G."/>
            <person name="Bluhm B."/>
            <person name="Cannon C."/>
            <person name="Castanera R."/>
            <person name="Culley D."/>
            <person name="Daum C."/>
            <person name="Ezra D."/>
            <person name="Gonzalez J."/>
            <person name="Henrissat B."/>
            <person name="Kuo A."/>
            <person name="Liang C."/>
            <person name="Lipzen A."/>
            <person name="Lutzoni F."/>
            <person name="Magnuson J."/>
            <person name="Mondo S."/>
            <person name="Nolan M."/>
            <person name="Ohm R."/>
            <person name="Pangilinan J."/>
            <person name="Park H.-J."/>
            <person name="Ramirez L."/>
            <person name="Alfaro M."/>
            <person name="Sun H."/>
            <person name="Tritt A."/>
            <person name="Yoshinaga Y."/>
            <person name="Zwiers L.-H."/>
            <person name="Turgeon B."/>
            <person name="Goodwin S."/>
            <person name="Spatafora J."/>
            <person name="Crous P."/>
            <person name="Grigoriev I."/>
        </authorList>
    </citation>
    <scope>NUCLEOTIDE SEQUENCE</scope>
    <source>
        <strain evidence="2">CBS 125425</strain>
    </source>
</reference>
<dbReference type="CDD" id="cd04301">
    <property type="entry name" value="NAT_SF"/>
    <property type="match status" value="1"/>
</dbReference>
<dbReference type="EMBL" id="ML996128">
    <property type="protein sequence ID" value="KAF2736127.1"/>
    <property type="molecule type" value="Genomic_DNA"/>
</dbReference>
<proteinExistence type="predicted"/>
<gene>
    <name evidence="2" type="ORF">EJ04DRAFT_433613</name>
</gene>
<dbReference type="Gene3D" id="3.40.630.30">
    <property type="match status" value="1"/>
</dbReference>
<dbReference type="InterPro" id="IPR052523">
    <property type="entry name" value="Trichothecene_AcTrans"/>
</dbReference>
<feature type="domain" description="N-acetyltransferase" evidence="1">
    <location>
        <begin position="104"/>
        <end position="249"/>
    </location>
</feature>
<evidence type="ECO:0000259" key="1">
    <source>
        <dbReference type="PROSITE" id="PS51186"/>
    </source>
</evidence>
<sequence length="249" mass="27791">MSEPALPPSPSHTPSSTTAEAAAGPVLRLASAADLPAIARCWYEGFFDDEVIGEIMHPRRSQFPEDVYWFLLRGIRERFWDYRHQFVVVVVREQDGQDRVVGAADWRRLGEGGQARELWAMDPRNLVAPALHLYHQTCLRVWPNRAADPNRKSFLSSAVEDSKRFWTGERAECWDLHVCGVHPKYQRRGIGKLLVRWGVQRAEEEGACASVICGAKNRGFYASGGLTELAGKPGTGEGGGIVLFTESKK</sequence>
<protein>
    <recommendedName>
        <fullName evidence="1">N-acetyltransferase domain-containing protein</fullName>
    </recommendedName>
</protein>
<accession>A0A9P4QYU5</accession>
<keyword evidence="3" id="KW-1185">Reference proteome</keyword>
<dbReference type="PANTHER" id="PTHR42791:SF16">
    <property type="entry name" value="N-ACETYLTRANSFERASE DOMAIN-CONTAINING PROTEIN"/>
    <property type="match status" value="1"/>
</dbReference>
<dbReference type="InterPro" id="IPR000182">
    <property type="entry name" value="GNAT_dom"/>
</dbReference>
<dbReference type="GO" id="GO:0016747">
    <property type="term" value="F:acyltransferase activity, transferring groups other than amino-acyl groups"/>
    <property type="evidence" value="ECO:0007669"/>
    <property type="project" value="InterPro"/>
</dbReference>
<dbReference type="AlphaFoldDB" id="A0A9P4QYU5"/>
<evidence type="ECO:0000313" key="2">
    <source>
        <dbReference type="EMBL" id="KAF2736127.1"/>
    </source>
</evidence>
<dbReference type="SUPFAM" id="SSF55729">
    <property type="entry name" value="Acyl-CoA N-acyltransferases (Nat)"/>
    <property type="match status" value="1"/>
</dbReference>
<dbReference type="Pfam" id="PF00583">
    <property type="entry name" value="Acetyltransf_1"/>
    <property type="match status" value="1"/>
</dbReference>
<dbReference type="PANTHER" id="PTHR42791">
    <property type="entry name" value="GNAT FAMILY ACETYLTRANSFERASE"/>
    <property type="match status" value="1"/>
</dbReference>
<name>A0A9P4QYU5_9PLEO</name>
<dbReference type="Proteomes" id="UP000799444">
    <property type="component" value="Unassembled WGS sequence"/>
</dbReference>